<evidence type="ECO:0000256" key="1">
    <source>
        <dbReference type="SAM" id="MobiDB-lite"/>
    </source>
</evidence>
<gene>
    <name evidence="2" type="ORF">SAMN05421770_101925</name>
</gene>
<dbReference type="AlphaFoldDB" id="A0A239EFM2"/>
<feature type="region of interest" description="Disordered" evidence="1">
    <location>
        <begin position="68"/>
        <end position="103"/>
    </location>
</feature>
<dbReference type="EMBL" id="FZOU01000001">
    <property type="protein sequence ID" value="SNS42813.1"/>
    <property type="molecule type" value="Genomic_DNA"/>
</dbReference>
<name>A0A239EFM2_9BACT</name>
<keyword evidence="3" id="KW-1185">Reference proteome</keyword>
<evidence type="ECO:0000313" key="2">
    <source>
        <dbReference type="EMBL" id="SNS42813.1"/>
    </source>
</evidence>
<reference evidence="2 3" key="1">
    <citation type="submission" date="2017-06" db="EMBL/GenBank/DDBJ databases">
        <authorList>
            <person name="Kim H.J."/>
            <person name="Triplett B.A."/>
        </authorList>
    </citation>
    <scope>NUCLEOTIDE SEQUENCE [LARGE SCALE GENOMIC DNA]</scope>
    <source>
        <strain evidence="2 3">DSM 18704</strain>
    </source>
</reference>
<accession>A0A239EFM2</accession>
<protein>
    <submittedName>
        <fullName evidence="2">Uncharacterized protein</fullName>
    </submittedName>
</protein>
<evidence type="ECO:0000313" key="3">
    <source>
        <dbReference type="Proteomes" id="UP000198356"/>
    </source>
</evidence>
<proteinExistence type="predicted"/>
<organism evidence="2 3">
    <name type="scientific">Granulicella rosea</name>
    <dbReference type="NCBI Taxonomy" id="474952"/>
    <lineage>
        <taxon>Bacteria</taxon>
        <taxon>Pseudomonadati</taxon>
        <taxon>Acidobacteriota</taxon>
        <taxon>Terriglobia</taxon>
        <taxon>Terriglobales</taxon>
        <taxon>Acidobacteriaceae</taxon>
        <taxon>Granulicella</taxon>
    </lineage>
</organism>
<sequence>MPRSRIQRSRHHGRFIRRLHLRECEGRQVCSKDASRWLRRCRGRLHRHGGSSVANRSALPRPDVVTASTAGEVHSRGCTSRRRPSMQEASVTPGWASSRGRALRPSALTPPGSFLSPSAPMHVSKRPLRTCTTIRTRTACDRDRRCAVRSTEECADRRRRRQSHRPGGPPVRLLSDLPCKLESRRLHAFSTIFISIEVGKVLSRAISSSAT</sequence>
<dbReference type="Proteomes" id="UP000198356">
    <property type="component" value="Unassembled WGS sequence"/>
</dbReference>